<accession>A0ABW9ERR9</accession>
<proteinExistence type="predicted"/>
<dbReference type="SUPFAM" id="SSF46689">
    <property type="entry name" value="Homeodomain-like"/>
    <property type="match status" value="1"/>
</dbReference>
<gene>
    <name evidence="2" type="ORF">PQQ73_36335</name>
</gene>
<dbReference type="NCBIfam" id="NF047595">
    <property type="entry name" value="IS66_ISRel24_TnpA"/>
    <property type="match status" value="1"/>
</dbReference>
<organism evidence="2 3">
    <name type="scientific">Paraburkholderia strydomiana</name>
    <dbReference type="NCBI Taxonomy" id="1245417"/>
    <lineage>
        <taxon>Bacteria</taxon>
        <taxon>Pseudomonadati</taxon>
        <taxon>Pseudomonadota</taxon>
        <taxon>Betaproteobacteria</taxon>
        <taxon>Burkholderiales</taxon>
        <taxon>Burkholderiaceae</taxon>
        <taxon>Paraburkholderia</taxon>
    </lineage>
</organism>
<name>A0ABW9ERR9_9BURK</name>
<comment type="caution">
    <text evidence="2">The sequence shown here is derived from an EMBL/GenBank/DDBJ whole genome shotgun (WGS) entry which is preliminary data.</text>
</comment>
<dbReference type="InterPro" id="IPR002514">
    <property type="entry name" value="Transposase_8"/>
</dbReference>
<feature type="region of interest" description="Disordered" evidence="1">
    <location>
        <begin position="94"/>
        <end position="125"/>
    </location>
</feature>
<sequence>MMQNPSDPLKLEPVGVSSDGRRRYYDEEAKQKLVEACLQPGVSLAGMALKAGVNANLLRRWVSKHQEKRNGTAALGVIEGTPSAFVPVVEIGRTDAQSRRSGPHSELLPAHGESVRSSLRPPAPSRLTVEMPNGITLKLECSGQDTTLVSAMIETLGRYHVPAGR</sequence>
<dbReference type="RefSeq" id="WP_408150895.1">
    <property type="nucleotide sequence ID" value="NZ_JAQQCL010000053.1"/>
</dbReference>
<dbReference type="InterPro" id="IPR009057">
    <property type="entry name" value="Homeodomain-like_sf"/>
</dbReference>
<evidence type="ECO:0000313" key="2">
    <source>
        <dbReference type="EMBL" id="MFM0721761.1"/>
    </source>
</evidence>
<evidence type="ECO:0000313" key="3">
    <source>
        <dbReference type="Proteomes" id="UP001629392"/>
    </source>
</evidence>
<dbReference type="Proteomes" id="UP001629392">
    <property type="component" value="Unassembled WGS sequence"/>
</dbReference>
<evidence type="ECO:0000256" key="1">
    <source>
        <dbReference type="SAM" id="MobiDB-lite"/>
    </source>
</evidence>
<dbReference type="EMBL" id="JAQQCL010000053">
    <property type="protein sequence ID" value="MFM0721761.1"/>
    <property type="molecule type" value="Genomic_DNA"/>
</dbReference>
<protein>
    <submittedName>
        <fullName evidence="2">Transposase</fullName>
    </submittedName>
</protein>
<dbReference type="Pfam" id="PF01527">
    <property type="entry name" value="HTH_Tnp_1"/>
    <property type="match status" value="1"/>
</dbReference>
<reference evidence="2 3" key="1">
    <citation type="journal article" date="2024" name="Chem. Sci.">
        <title>Discovery of megapolipeptins by genome mining of a Burkholderiales bacteria collection.</title>
        <authorList>
            <person name="Paulo B.S."/>
            <person name="Recchia M.J.J."/>
            <person name="Lee S."/>
            <person name="Fergusson C.H."/>
            <person name="Romanowski S.B."/>
            <person name="Hernandez A."/>
            <person name="Krull N."/>
            <person name="Liu D.Y."/>
            <person name="Cavanagh H."/>
            <person name="Bos A."/>
            <person name="Gray C.A."/>
            <person name="Murphy B.T."/>
            <person name="Linington R.G."/>
            <person name="Eustaquio A.S."/>
        </authorList>
    </citation>
    <scope>NUCLEOTIDE SEQUENCE [LARGE SCALE GENOMIC DNA]</scope>
    <source>
        <strain evidence="2 3">RL17-350-BIC-E</strain>
    </source>
</reference>
<keyword evidence="3" id="KW-1185">Reference proteome</keyword>